<reference evidence="3" key="1">
    <citation type="submission" date="2010-07" db="EMBL/GenBank/DDBJ databases">
        <title>The complete genome of Methanosalsum zhilinae DSM 4017.</title>
        <authorList>
            <consortium name="US DOE Joint Genome Institute (JGI-PGF)"/>
            <person name="Lucas S."/>
            <person name="Copeland A."/>
            <person name="Lapidus A."/>
            <person name="Glavina del Rio T."/>
            <person name="Dalin E."/>
            <person name="Tice H."/>
            <person name="Bruce D."/>
            <person name="Goodwin L."/>
            <person name="Pitluck S."/>
            <person name="Kyrpides N."/>
            <person name="Mavromatis K."/>
            <person name="Ovchinnikova G."/>
            <person name="Daligault H."/>
            <person name="Detter J.C."/>
            <person name="Han C."/>
            <person name="Tapia R."/>
            <person name="Larimer F."/>
            <person name="Land M."/>
            <person name="Hauser L."/>
            <person name="Markowitz V."/>
            <person name="Cheng J.-F."/>
            <person name="Hugenholtz P."/>
            <person name="Woyke T."/>
            <person name="Wu D."/>
            <person name="Spring S."/>
            <person name="Schueler E."/>
            <person name="Brambilla E."/>
            <person name="Klenk H.-P."/>
            <person name="Eisen J.A."/>
        </authorList>
    </citation>
    <scope>NUCLEOTIDE SEQUENCE</scope>
    <source>
        <strain evidence="3">DSM 4017</strain>
    </source>
</reference>
<feature type="domain" description="ChsH2 C-terminal OB-fold" evidence="1">
    <location>
        <begin position="50"/>
        <end position="110"/>
    </location>
</feature>
<dbReference type="EMBL" id="CP002101">
    <property type="protein sequence ID" value="AEH61705.1"/>
    <property type="molecule type" value="Genomic_DNA"/>
</dbReference>
<name>F7XKD7_METZD</name>
<dbReference type="PANTHER" id="PTHR34075">
    <property type="entry name" value="BLR3430 PROTEIN"/>
    <property type="match status" value="1"/>
</dbReference>
<sequence length="136" mass="15624">MSVARFWRKQIQRYNLIGTHCSNCNEYFYPPRNMCPTCRRDGKIESYKFTGNGEIVSFTVIRTAAEGFEHQTPYVLAIVKLDEGARLTTQIVCNDPSQIHMGMRVRPVFRKLGDGGEKGMIYYGTKFVPVQPLKHD</sequence>
<evidence type="ECO:0000313" key="4">
    <source>
        <dbReference type="Proteomes" id="UP000006622"/>
    </source>
</evidence>
<dbReference type="SUPFAM" id="SSF50249">
    <property type="entry name" value="Nucleic acid-binding proteins"/>
    <property type="match status" value="1"/>
</dbReference>
<evidence type="ECO:0000259" key="2">
    <source>
        <dbReference type="Pfam" id="PF12172"/>
    </source>
</evidence>
<dbReference type="GeneID" id="10823514"/>
<evidence type="ECO:0008006" key="5">
    <source>
        <dbReference type="Google" id="ProtNLM"/>
    </source>
</evidence>
<dbReference type="STRING" id="679901.Mzhil_1870"/>
<dbReference type="Pfam" id="PF01796">
    <property type="entry name" value="OB_ChsH2_C"/>
    <property type="match status" value="1"/>
</dbReference>
<dbReference type="Proteomes" id="UP000006622">
    <property type="component" value="Chromosome"/>
</dbReference>
<dbReference type="InterPro" id="IPR002878">
    <property type="entry name" value="ChsH2_C"/>
</dbReference>
<gene>
    <name evidence="3" type="ordered locus">Mzhil_1870</name>
</gene>
<accession>F7XKD7</accession>
<dbReference type="InterPro" id="IPR052513">
    <property type="entry name" value="Thioester_dehydratase-like"/>
</dbReference>
<proteinExistence type="predicted"/>
<protein>
    <recommendedName>
        <fullName evidence="5">DUF35 domain-containing protein</fullName>
    </recommendedName>
</protein>
<dbReference type="Pfam" id="PF12172">
    <property type="entry name" value="zf-ChsH2"/>
    <property type="match status" value="1"/>
</dbReference>
<organism evidence="3 4">
    <name type="scientific">Methanosalsum zhilinae (strain DSM 4017 / NBRC 107636 / OCM 62 / WeN5)</name>
    <name type="common">Methanohalophilus zhilinae</name>
    <dbReference type="NCBI Taxonomy" id="679901"/>
    <lineage>
        <taxon>Archaea</taxon>
        <taxon>Methanobacteriati</taxon>
        <taxon>Methanobacteriota</taxon>
        <taxon>Stenosarchaea group</taxon>
        <taxon>Methanomicrobia</taxon>
        <taxon>Methanosarcinales</taxon>
        <taxon>Methanosarcinaceae</taxon>
        <taxon>Methanosalsum</taxon>
    </lineage>
</organism>
<evidence type="ECO:0000313" key="3">
    <source>
        <dbReference type="EMBL" id="AEH61705.1"/>
    </source>
</evidence>
<dbReference type="PANTHER" id="PTHR34075:SF5">
    <property type="entry name" value="BLR3430 PROTEIN"/>
    <property type="match status" value="1"/>
</dbReference>
<dbReference type="AlphaFoldDB" id="F7XKD7"/>
<dbReference type="Gene3D" id="6.10.30.10">
    <property type="match status" value="1"/>
</dbReference>
<feature type="domain" description="ChsH2 rubredoxin-like zinc ribbon" evidence="2">
    <location>
        <begin position="11"/>
        <end position="41"/>
    </location>
</feature>
<dbReference type="KEGG" id="mzh:Mzhil_1870"/>
<evidence type="ECO:0000259" key="1">
    <source>
        <dbReference type="Pfam" id="PF01796"/>
    </source>
</evidence>
<dbReference type="OrthoDB" id="9573at2157"/>
<dbReference type="RefSeq" id="WP_013899141.1">
    <property type="nucleotide sequence ID" value="NC_015676.1"/>
</dbReference>
<dbReference type="HOGENOM" id="CLU_119412_2_2_2"/>
<dbReference type="InterPro" id="IPR022002">
    <property type="entry name" value="ChsH2_Znr"/>
</dbReference>
<keyword evidence="4" id="KW-1185">Reference proteome</keyword>
<dbReference type="InterPro" id="IPR012340">
    <property type="entry name" value="NA-bd_OB-fold"/>
</dbReference>